<accession>A0ABS9SYR0</accession>
<organism evidence="4 5">
    <name type="scientific">Streptomyces marispadix</name>
    <dbReference type="NCBI Taxonomy" id="2922868"/>
    <lineage>
        <taxon>Bacteria</taxon>
        <taxon>Bacillati</taxon>
        <taxon>Actinomycetota</taxon>
        <taxon>Actinomycetes</taxon>
        <taxon>Kitasatosporales</taxon>
        <taxon>Streptomycetaceae</taxon>
        <taxon>Streptomyces</taxon>
    </lineage>
</organism>
<dbReference type="RefSeq" id="WP_241059717.1">
    <property type="nucleotide sequence ID" value="NZ_JAKWJU010000002.1"/>
</dbReference>
<dbReference type="SUPFAM" id="SSF51735">
    <property type="entry name" value="NAD(P)-binding Rossmann-fold domains"/>
    <property type="match status" value="1"/>
</dbReference>
<evidence type="ECO:0000256" key="2">
    <source>
        <dbReference type="ARBA" id="ARBA00023002"/>
    </source>
</evidence>
<dbReference type="SUPFAM" id="SSF50129">
    <property type="entry name" value="GroES-like"/>
    <property type="match status" value="1"/>
</dbReference>
<evidence type="ECO:0000313" key="5">
    <source>
        <dbReference type="Proteomes" id="UP001166784"/>
    </source>
</evidence>
<protein>
    <submittedName>
        <fullName evidence="4">NADP-dependent oxidoreductase</fullName>
    </submittedName>
</protein>
<dbReference type="PANTHER" id="PTHR48106">
    <property type="entry name" value="QUINONE OXIDOREDUCTASE PIG3-RELATED"/>
    <property type="match status" value="1"/>
</dbReference>
<dbReference type="InterPro" id="IPR036291">
    <property type="entry name" value="NAD(P)-bd_dom_sf"/>
</dbReference>
<dbReference type="CDD" id="cd05289">
    <property type="entry name" value="MDR_like_2"/>
    <property type="match status" value="1"/>
</dbReference>
<dbReference type="InterPro" id="IPR013154">
    <property type="entry name" value="ADH-like_N"/>
</dbReference>
<dbReference type="Pfam" id="PF13602">
    <property type="entry name" value="ADH_zinc_N_2"/>
    <property type="match status" value="1"/>
</dbReference>
<dbReference type="Gene3D" id="3.40.50.720">
    <property type="entry name" value="NAD(P)-binding Rossmann-like Domain"/>
    <property type="match status" value="1"/>
</dbReference>
<reference evidence="4" key="2">
    <citation type="journal article" date="2023" name="Int. J. Syst. Evol. Microbiol.">
        <title>Streptomyces marispadix sp. nov., isolated from marine beach sediment of the Northern Coast of Portugal.</title>
        <authorList>
            <person name="dos Santos J.D.N."/>
            <person name="Vitorino I.R."/>
            <person name="Kallscheuer N."/>
            <person name="Srivastava A."/>
            <person name="Krautwurst S."/>
            <person name="Marz M."/>
            <person name="Jogler C."/>
            <person name="Lobo Da Cunha A."/>
            <person name="Catita J."/>
            <person name="Goncalves H."/>
            <person name="Gonzalez I."/>
            <person name="Reyes F."/>
            <person name="Lage O.M."/>
        </authorList>
    </citation>
    <scope>NUCLEOTIDE SEQUENCE</scope>
    <source>
        <strain evidence="4">M600PL45_2</strain>
    </source>
</reference>
<sequence>MSTDTRASTDTERRDGGMAKRVVAESYGGPEALSLIDSDVPAPGQGEVTLRALAIGVNPLDYKLYSGGMGKDPAALPMPVGLELSGTVTAVGRGSEGPAGPLSVGDEVMAYPAPGAYATDLTVPASSVVPKPPELSWEAAAGLLLTGATAVHALTVVDPSEGETLLIHGASGGVGLLAVQIAAASGARVVGTASERHLELVERYGATALPYGDGLLKRVREAAPDGVDAVVDTSGTREAIDASLELVPDRERIVSILAFDRGDTGIKLIGGAPNADPGTQIRAGAWRRLIRLVRQGELEVPVSRSYSLAEAAEAHRFLAEGHPGGKVVLLP</sequence>
<dbReference type="InterPro" id="IPR020843">
    <property type="entry name" value="ER"/>
</dbReference>
<evidence type="ECO:0000259" key="3">
    <source>
        <dbReference type="SMART" id="SM00829"/>
    </source>
</evidence>
<reference evidence="4" key="1">
    <citation type="submission" date="2022-03" db="EMBL/GenBank/DDBJ databases">
        <authorList>
            <person name="Santos J.D.N."/>
            <person name="Kallscheuer N."/>
            <person name="Jogler C."/>
            <person name="Lage O.M."/>
        </authorList>
    </citation>
    <scope>NUCLEOTIDE SEQUENCE</scope>
    <source>
        <strain evidence="4">M600PL45_2</strain>
    </source>
</reference>
<dbReference type="EMBL" id="JAKWJU010000002">
    <property type="protein sequence ID" value="MCH6161333.1"/>
    <property type="molecule type" value="Genomic_DNA"/>
</dbReference>
<keyword evidence="5" id="KW-1185">Reference proteome</keyword>
<evidence type="ECO:0000256" key="1">
    <source>
        <dbReference type="ARBA" id="ARBA00022857"/>
    </source>
</evidence>
<dbReference type="Proteomes" id="UP001166784">
    <property type="component" value="Unassembled WGS sequence"/>
</dbReference>
<dbReference type="InterPro" id="IPR011032">
    <property type="entry name" value="GroES-like_sf"/>
</dbReference>
<dbReference type="Pfam" id="PF08240">
    <property type="entry name" value="ADH_N"/>
    <property type="match status" value="1"/>
</dbReference>
<dbReference type="SMART" id="SM00829">
    <property type="entry name" value="PKS_ER"/>
    <property type="match status" value="1"/>
</dbReference>
<dbReference type="Gene3D" id="3.90.180.10">
    <property type="entry name" value="Medium-chain alcohol dehydrogenases, catalytic domain"/>
    <property type="match status" value="1"/>
</dbReference>
<evidence type="ECO:0000313" key="4">
    <source>
        <dbReference type="EMBL" id="MCH6161333.1"/>
    </source>
</evidence>
<keyword evidence="2" id="KW-0560">Oxidoreductase</keyword>
<dbReference type="PANTHER" id="PTHR48106:SF13">
    <property type="entry name" value="QUINONE OXIDOREDUCTASE-RELATED"/>
    <property type="match status" value="1"/>
</dbReference>
<gene>
    <name evidence="4" type="ORF">MMA15_13260</name>
</gene>
<feature type="domain" description="Enoyl reductase (ER)" evidence="3">
    <location>
        <begin position="28"/>
        <end position="329"/>
    </location>
</feature>
<keyword evidence="1" id="KW-0521">NADP</keyword>
<name>A0ABS9SYR0_9ACTN</name>
<comment type="caution">
    <text evidence="4">The sequence shown here is derived from an EMBL/GenBank/DDBJ whole genome shotgun (WGS) entry which is preliminary data.</text>
</comment>
<proteinExistence type="predicted"/>